<feature type="transmembrane region" description="Helical" evidence="9">
    <location>
        <begin position="342"/>
        <end position="363"/>
    </location>
</feature>
<keyword evidence="7 9" id="KW-0472">Membrane</keyword>
<evidence type="ECO:0000256" key="7">
    <source>
        <dbReference type="ARBA" id="ARBA00023136"/>
    </source>
</evidence>
<feature type="transmembrane region" description="Helical" evidence="9">
    <location>
        <begin position="474"/>
        <end position="493"/>
    </location>
</feature>
<feature type="transmembrane region" description="Helical" evidence="9">
    <location>
        <begin position="116"/>
        <end position="133"/>
    </location>
</feature>
<comment type="subcellular location">
    <subcellularLocation>
        <location evidence="1">Cell membrane</location>
        <topology evidence="1">Multi-pass membrane protein</topology>
    </subcellularLocation>
</comment>
<dbReference type="AlphaFoldDB" id="A0A315ZYR5"/>
<evidence type="ECO:0000256" key="6">
    <source>
        <dbReference type="ARBA" id="ARBA00022989"/>
    </source>
</evidence>
<keyword evidence="6 9" id="KW-1133">Transmembrane helix</keyword>
<dbReference type="RefSeq" id="WP_109710762.1">
    <property type="nucleotide sequence ID" value="NZ_QGDS01000005.1"/>
</dbReference>
<feature type="region of interest" description="Disordered" evidence="8">
    <location>
        <begin position="533"/>
        <end position="552"/>
    </location>
</feature>
<dbReference type="GO" id="GO:0005886">
    <property type="term" value="C:plasma membrane"/>
    <property type="evidence" value="ECO:0007669"/>
    <property type="project" value="UniProtKB-SubCell"/>
</dbReference>
<dbReference type="PANTHER" id="PTHR30047:SF7">
    <property type="entry name" value="HIGH-AFFINITY CHOLINE TRANSPORT PROTEIN"/>
    <property type="match status" value="1"/>
</dbReference>
<feature type="transmembrane region" description="Helical" evidence="9">
    <location>
        <begin position="212"/>
        <end position="234"/>
    </location>
</feature>
<evidence type="ECO:0000256" key="8">
    <source>
        <dbReference type="SAM" id="MobiDB-lite"/>
    </source>
</evidence>
<feature type="transmembrane region" description="Helical" evidence="9">
    <location>
        <begin position="505"/>
        <end position="523"/>
    </location>
</feature>
<feature type="transmembrane region" description="Helical" evidence="9">
    <location>
        <begin position="417"/>
        <end position="444"/>
    </location>
</feature>
<reference evidence="11" key="1">
    <citation type="submission" date="2017-07" db="EMBL/GenBank/DDBJ databases">
        <authorList>
            <person name="Varghese N."/>
            <person name="Submissions S."/>
        </authorList>
    </citation>
    <scope>NUCLEOTIDE SEQUENCE [LARGE SCALE GENOMIC DNA]</scope>
    <source>
        <strain evidence="11">NLAE-zl-C134</strain>
    </source>
</reference>
<keyword evidence="3" id="KW-0813">Transport</keyword>
<feature type="transmembrane region" description="Helical" evidence="9">
    <location>
        <begin position="289"/>
        <end position="309"/>
    </location>
</feature>
<dbReference type="GO" id="GO:0022857">
    <property type="term" value="F:transmembrane transporter activity"/>
    <property type="evidence" value="ECO:0007669"/>
    <property type="project" value="InterPro"/>
</dbReference>
<evidence type="ECO:0000256" key="2">
    <source>
        <dbReference type="ARBA" id="ARBA00005658"/>
    </source>
</evidence>
<feature type="transmembrane region" description="Helical" evidence="9">
    <location>
        <begin position="375"/>
        <end position="397"/>
    </location>
</feature>
<name>A0A315ZYR5_9FIRM</name>
<keyword evidence="11" id="KW-1185">Reference proteome</keyword>
<protein>
    <submittedName>
        <fullName evidence="10">Choline-glycine betaine transporter</fullName>
    </submittedName>
</protein>
<dbReference type="EMBL" id="UHJJ01000005">
    <property type="protein sequence ID" value="SUQ14141.1"/>
    <property type="molecule type" value="Genomic_DNA"/>
</dbReference>
<feature type="transmembrane region" description="Helical" evidence="9">
    <location>
        <begin position="37"/>
        <end position="54"/>
    </location>
</feature>
<evidence type="ECO:0000256" key="3">
    <source>
        <dbReference type="ARBA" id="ARBA00022448"/>
    </source>
</evidence>
<dbReference type="InterPro" id="IPR000060">
    <property type="entry name" value="BCCT_transptr"/>
</dbReference>
<accession>A0A315ZYR5</accession>
<proteinExistence type="inferred from homology"/>
<evidence type="ECO:0000313" key="10">
    <source>
        <dbReference type="EMBL" id="SUQ14141.1"/>
    </source>
</evidence>
<feature type="transmembrane region" description="Helical" evidence="9">
    <location>
        <begin position="254"/>
        <end position="277"/>
    </location>
</feature>
<evidence type="ECO:0000256" key="5">
    <source>
        <dbReference type="ARBA" id="ARBA00022692"/>
    </source>
</evidence>
<dbReference type="Proteomes" id="UP000254051">
    <property type="component" value="Unassembled WGS sequence"/>
</dbReference>
<dbReference type="OrthoDB" id="9775735at2"/>
<keyword evidence="4" id="KW-1003">Cell membrane</keyword>
<keyword evidence="5 9" id="KW-0812">Transmembrane</keyword>
<evidence type="ECO:0000256" key="4">
    <source>
        <dbReference type="ARBA" id="ARBA00022475"/>
    </source>
</evidence>
<comment type="similarity">
    <text evidence="2">Belongs to the BCCT transporter (TC 2.A.15) family.</text>
</comment>
<gene>
    <name evidence="10" type="ORF">SAMN05216529_105116</name>
</gene>
<dbReference type="Pfam" id="PF02028">
    <property type="entry name" value="BCCT"/>
    <property type="match status" value="1"/>
</dbReference>
<organism evidence="10 11">
    <name type="scientific">Faecalicatena contorta</name>
    <dbReference type="NCBI Taxonomy" id="39482"/>
    <lineage>
        <taxon>Bacteria</taxon>
        <taxon>Bacillati</taxon>
        <taxon>Bacillota</taxon>
        <taxon>Clostridia</taxon>
        <taxon>Lachnospirales</taxon>
        <taxon>Lachnospiraceae</taxon>
        <taxon>Faecalicatena</taxon>
    </lineage>
</organism>
<feature type="transmembrane region" description="Helical" evidence="9">
    <location>
        <begin position="170"/>
        <end position="191"/>
    </location>
</feature>
<feature type="transmembrane region" description="Helical" evidence="9">
    <location>
        <begin position="74"/>
        <end position="95"/>
    </location>
</feature>
<dbReference type="PANTHER" id="PTHR30047">
    <property type="entry name" value="HIGH-AFFINITY CHOLINE TRANSPORT PROTEIN-RELATED"/>
    <property type="match status" value="1"/>
</dbReference>
<sequence>MQLYKYSVEKGESAVTETNEVNGANEKTVKLTLRKGVFFPPWLLLIAMVIVSMVNGDVFLAGMDAVTGWILNNFAWAFNLTALACVVTIIFIWFSPLGKVRIGGNKAKPMMKFWDLAWITLCTTIAAGILFWACAEPMYHMYAPAVEEGVQAGSAGSAIFAMKTMFLEWTWTPCAIYTVATVLFAFVFYNMNLPYSMGSALVPVFGSKVKRYNTIVDVICLFALVAGMAASLGTGTLTIGGGLENMFGIPSAPLAWGIIIAVIVTSFVISSISGVMNGIRMLSNINAKVYMVLIVFLVVFGPTAFMLNFTTESLGAYFRDFFNMSLMTGDVFQDSWAKSWPIFYWCNWLAWTPVTAVFLGKILKGYTVRDAIKCNLVIPAIFSTIWIGLFATASIYYELNGVGLYDTLLDKGAEAVVYVVFDQLPLAVILIPFYLFIVFISFVAGADSNTNAMAGLCTDGISEDEQEAWPWLKIVWGASIAVMTWVLISFAGIDGIKAASNLGGFPNMFLVIIMIIGLWKIGINPRKYDVHKEDYDSSGRPIEVPQLPMEKE</sequence>
<evidence type="ECO:0000256" key="1">
    <source>
        <dbReference type="ARBA" id="ARBA00004651"/>
    </source>
</evidence>
<evidence type="ECO:0000313" key="11">
    <source>
        <dbReference type="Proteomes" id="UP000254051"/>
    </source>
</evidence>
<evidence type="ECO:0000256" key="9">
    <source>
        <dbReference type="SAM" id="Phobius"/>
    </source>
</evidence>